<reference evidence="1 2" key="1">
    <citation type="submission" date="2016-07" db="EMBL/GenBank/DDBJ databases">
        <title>Pervasive Adenine N6-methylation of Active Genes in Fungi.</title>
        <authorList>
            <consortium name="DOE Joint Genome Institute"/>
            <person name="Mondo S.J."/>
            <person name="Dannebaum R.O."/>
            <person name="Kuo R.C."/>
            <person name="Labutti K."/>
            <person name="Haridas S."/>
            <person name="Kuo A."/>
            <person name="Salamov A."/>
            <person name="Ahrendt S.R."/>
            <person name="Lipzen A."/>
            <person name="Sullivan W."/>
            <person name="Andreopoulos W.B."/>
            <person name="Clum A."/>
            <person name="Lindquist E."/>
            <person name="Daum C."/>
            <person name="Ramamoorthy G.K."/>
            <person name="Gryganskyi A."/>
            <person name="Culley D."/>
            <person name="Magnuson J.K."/>
            <person name="James T.Y."/>
            <person name="O'Malley M.A."/>
            <person name="Stajich J.E."/>
            <person name="Spatafora J.W."/>
            <person name="Visel A."/>
            <person name="Grigoriev I.V."/>
        </authorList>
    </citation>
    <scope>NUCLEOTIDE SEQUENCE [LARGE SCALE GENOMIC DNA]</scope>
    <source>
        <strain evidence="1 2">CBS 115471</strain>
    </source>
</reference>
<protein>
    <submittedName>
        <fullName evidence="1">Uncharacterized protein</fullName>
    </submittedName>
</protein>
<organism evidence="1 2">
    <name type="scientific">Clohesyomyces aquaticus</name>
    <dbReference type="NCBI Taxonomy" id="1231657"/>
    <lineage>
        <taxon>Eukaryota</taxon>
        <taxon>Fungi</taxon>
        <taxon>Dikarya</taxon>
        <taxon>Ascomycota</taxon>
        <taxon>Pezizomycotina</taxon>
        <taxon>Dothideomycetes</taxon>
        <taxon>Pleosporomycetidae</taxon>
        <taxon>Pleosporales</taxon>
        <taxon>Lindgomycetaceae</taxon>
        <taxon>Clohesyomyces</taxon>
    </lineage>
</organism>
<comment type="caution">
    <text evidence="1">The sequence shown here is derived from an EMBL/GenBank/DDBJ whole genome shotgun (WGS) entry which is preliminary data.</text>
</comment>
<dbReference type="AlphaFoldDB" id="A0A1Y1ZWN2"/>
<dbReference type="Proteomes" id="UP000193144">
    <property type="component" value="Unassembled WGS sequence"/>
</dbReference>
<evidence type="ECO:0000313" key="2">
    <source>
        <dbReference type="Proteomes" id="UP000193144"/>
    </source>
</evidence>
<name>A0A1Y1ZWN2_9PLEO</name>
<keyword evidence="2" id="KW-1185">Reference proteome</keyword>
<proteinExistence type="predicted"/>
<dbReference type="EMBL" id="MCFA01000035">
    <property type="protein sequence ID" value="ORY14175.1"/>
    <property type="molecule type" value="Genomic_DNA"/>
</dbReference>
<gene>
    <name evidence="1" type="ORF">BCR34DRAFT_560808</name>
</gene>
<accession>A0A1Y1ZWN2</accession>
<sequence>MLHHCTCRLTTMAILPRDHRRAQIRRLQTCLLTQSLSNLQIASSGDAEFGPE</sequence>
<evidence type="ECO:0000313" key="1">
    <source>
        <dbReference type="EMBL" id="ORY14175.1"/>
    </source>
</evidence>